<dbReference type="AlphaFoldDB" id="A0A5C7B6X2"/>
<evidence type="ECO:0000313" key="3">
    <source>
        <dbReference type="Proteomes" id="UP000321938"/>
    </source>
</evidence>
<evidence type="ECO:0000256" key="1">
    <source>
        <dbReference type="SAM" id="SignalP"/>
    </source>
</evidence>
<dbReference type="RefSeq" id="WP_028871589.1">
    <property type="nucleotide sequence ID" value="NZ_VOSB01000011.1"/>
</dbReference>
<comment type="caution">
    <text evidence="2">The sequence shown here is derived from an EMBL/GenBank/DDBJ whole genome shotgun (WGS) entry which is preliminary data.</text>
</comment>
<dbReference type="EMBL" id="VOSB01000011">
    <property type="protein sequence ID" value="TXE17656.1"/>
    <property type="molecule type" value="Genomic_DNA"/>
</dbReference>
<keyword evidence="1" id="KW-0732">Signal</keyword>
<reference evidence="2 3" key="1">
    <citation type="submission" date="2019-08" db="EMBL/GenBank/DDBJ databases">
        <title>Genome of Psychroserpens burtonensis ACAM 167.</title>
        <authorList>
            <person name="Bowman J.P."/>
        </authorList>
    </citation>
    <scope>NUCLEOTIDE SEQUENCE [LARGE SCALE GENOMIC DNA]</scope>
    <source>
        <strain evidence="2 3">ACAM 167</strain>
    </source>
</reference>
<name>A0A5C7B6X2_9FLAO</name>
<proteinExistence type="predicted"/>
<evidence type="ECO:0000313" key="2">
    <source>
        <dbReference type="EMBL" id="TXE17656.1"/>
    </source>
</evidence>
<gene>
    <name evidence="2" type="ORF">ES692_08815</name>
</gene>
<protein>
    <submittedName>
        <fullName evidence="2">Uncharacterized protein</fullName>
    </submittedName>
</protein>
<dbReference type="OrthoDB" id="1143207at2"/>
<keyword evidence="3" id="KW-1185">Reference proteome</keyword>
<dbReference type="Gene3D" id="2.130.10.10">
    <property type="entry name" value="YVTN repeat-like/Quinoprotein amine dehydrogenase"/>
    <property type="match status" value="1"/>
</dbReference>
<dbReference type="InterPro" id="IPR015943">
    <property type="entry name" value="WD40/YVTN_repeat-like_dom_sf"/>
</dbReference>
<sequence>MALIRYILLIFTSMAAAQSQIGLTPVNAIAFKADEIIAVDNFETVYYTIGNILYKKSSDKPAINYSNVQLGFPTTVNAFNPLKINVFYQDFNTILILDNRLAEIFKVDFNTKQPYKNVSHISTGYDNTLWIFNQDLQQLELYDYKTDKVRATTVPIQSNVLALASDYNYCWMLTEKYLYQYTYFGSLISKLENKGYTSFAADNENLILKTETDLFYKSQKAETIRPISMPKLLINQFLLTNETVYIYDSKILHKYQLKLK</sequence>
<dbReference type="Proteomes" id="UP000321938">
    <property type="component" value="Unassembled WGS sequence"/>
</dbReference>
<feature type="chain" id="PRO_5022996812" evidence="1">
    <location>
        <begin position="18"/>
        <end position="260"/>
    </location>
</feature>
<accession>A0A5C7B6X2</accession>
<dbReference type="STRING" id="1123037.GCA_000425305_01622"/>
<feature type="signal peptide" evidence="1">
    <location>
        <begin position="1"/>
        <end position="17"/>
    </location>
</feature>
<organism evidence="2 3">
    <name type="scientific">Psychroserpens burtonensis</name>
    <dbReference type="NCBI Taxonomy" id="49278"/>
    <lineage>
        <taxon>Bacteria</taxon>
        <taxon>Pseudomonadati</taxon>
        <taxon>Bacteroidota</taxon>
        <taxon>Flavobacteriia</taxon>
        <taxon>Flavobacteriales</taxon>
        <taxon>Flavobacteriaceae</taxon>
        <taxon>Psychroserpens</taxon>
    </lineage>
</organism>